<dbReference type="InterPro" id="IPR015867">
    <property type="entry name" value="N-reg_PII/ATP_PRibTrfase_C"/>
</dbReference>
<organism evidence="1 2">
    <name type="scientific">Desulfosporosinus nitroreducens</name>
    <dbReference type="NCBI Taxonomy" id="2018668"/>
    <lineage>
        <taxon>Bacteria</taxon>
        <taxon>Bacillati</taxon>
        <taxon>Bacillota</taxon>
        <taxon>Clostridia</taxon>
        <taxon>Eubacteriales</taxon>
        <taxon>Desulfitobacteriaceae</taxon>
        <taxon>Desulfosporosinus</taxon>
    </lineage>
</organism>
<evidence type="ECO:0000313" key="1">
    <source>
        <dbReference type="EMBL" id="MDO0825674.1"/>
    </source>
</evidence>
<gene>
    <name evidence="1" type="ORF">M8H41_22955</name>
</gene>
<comment type="caution">
    <text evidence="1">The sequence shown here is derived from an EMBL/GenBank/DDBJ whole genome shotgun (WGS) entry which is preliminary data.</text>
</comment>
<dbReference type="EMBL" id="JAMJEV010000030">
    <property type="protein sequence ID" value="MDO0825674.1"/>
    <property type="molecule type" value="Genomic_DNA"/>
</dbReference>
<dbReference type="Proteomes" id="UP001176021">
    <property type="component" value="Unassembled WGS sequence"/>
</dbReference>
<reference evidence="1" key="1">
    <citation type="submission" date="2022-05" db="EMBL/GenBank/DDBJ databases">
        <title>Expanded diversity of anoxic marine methylotrophy in a Black Sea sulfate reducing microorganism.</title>
        <authorList>
            <person name="Fischer P.Q."/>
            <person name="Stams A.J.M."/>
            <person name="Villanueva L."/>
            <person name="Sousa D.Z."/>
        </authorList>
    </citation>
    <scope>NUCLEOTIDE SEQUENCE</scope>
    <source>
        <strain evidence="1">P130</strain>
    </source>
</reference>
<dbReference type="Pfam" id="PF00543">
    <property type="entry name" value="P-II"/>
    <property type="match status" value="1"/>
</dbReference>
<accession>A0ABT8QYP3</accession>
<dbReference type="SUPFAM" id="SSF54913">
    <property type="entry name" value="GlnB-like"/>
    <property type="match status" value="1"/>
</dbReference>
<sequence length="112" mass="12327">MKKIECIVHPSKLEAIRDSIGQFGFKGMTLTNVLGCGLQKGRTEIYRGYTITNNFFIKTKIELVVRNELVDYVVDVIIKEAQTGEIGDGIIFVSDIESAVRICSGVCGNIAI</sequence>
<name>A0ABT8QYP3_9FIRM</name>
<keyword evidence="2" id="KW-1185">Reference proteome</keyword>
<dbReference type="Gene3D" id="3.30.70.120">
    <property type="match status" value="1"/>
</dbReference>
<dbReference type="PANTHER" id="PTHR30115">
    <property type="entry name" value="NITROGEN REGULATORY PROTEIN P-II"/>
    <property type="match status" value="1"/>
</dbReference>
<dbReference type="PANTHER" id="PTHR30115:SF11">
    <property type="entry name" value="NITROGEN REGULATORY PROTEIN P-II HOMOLOG"/>
    <property type="match status" value="1"/>
</dbReference>
<proteinExistence type="predicted"/>
<dbReference type="PRINTS" id="PR00340">
    <property type="entry name" value="PIIGLNB"/>
</dbReference>
<dbReference type="PROSITE" id="PS51343">
    <property type="entry name" value="PII_GLNB_DOM"/>
    <property type="match status" value="1"/>
</dbReference>
<evidence type="ECO:0000313" key="2">
    <source>
        <dbReference type="Proteomes" id="UP001176021"/>
    </source>
</evidence>
<protein>
    <submittedName>
        <fullName evidence="1">P-II family nitrogen regulator</fullName>
    </submittedName>
</protein>
<dbReference type="RefSeq" id="WP_252467951.1">
    <property type="nucleotide sequence ID" value="NZ_JAMHFY010000004.1"/>
</dbReference>
<dbReference type="InterPro" id="IPR002187">
    <property type="entry name" value="N-reg_PII"/>
</dbReference>
<dbReference type="InterPro" id="IPR011322">
    <property type="entry name" value="N-reg_PII-like_a/b"/>
</dbReference>
<dbReference type="SMART" id="SM00938">
    <property type="entry name" value="P-II"/>
    <property type="match status" value="1"/>
</dbReference>